<dbReference type="Gene3D" id="3.30.565.10">
    <property type="entry name" value="Histidine kinase-like ATPase, C-terminal domain"/>
    <property type="match status" value="1"/>
</dbReference>
<feature type="compositionally biased region" description="Acidic residues" evidence="2">
    <location>
        <begin position="5419"/>
        <end position="5444"/>
    </location>
</feature>
<feature type="compositionally biased region" description="Polar residues" evidence="2">
    <location>
        <begin position="2962"/>
        <end position="2971"/>
    </location>
</feature>
<dbReference type="RefSeq" id="XP_029220032.1">
    <property type="nucleotide sequence ID" value="XM_029364109.1"/>
</dbReference>
<feature type="region of interest" description="Disordered" evidence="2">
    <location>
        <begin position="3382"/>
        <end position="3432"/>
    </location>
</feature>
<feature type="region of interest" description="Disordered" evidence="2">
    <location>
        <begin position="2947"/>
        <end position="2978"/>
    </location>
</feature>
<feature type="compositionally biased region" description="Low complexity" evidence="2">
    <location>
        <begin position="3690"/>
        <end position="3726"/>
    </location>
</feature>
<feature type="region of interest" description="Disordered" evidence="2">
    <location>
        <begin position="3969"/>
        <end position="4004"/>
    </location>
</feature>
<feature type="compositionally biased region" description="Basic and acidic residues" evidence="2">
    <location>
        <begin position="4699"/>
        <end position="4719"/>
    </location>
</feature>
<feature type="compositionally biased region" description="Basic residues" evidence="2">
    <location>
        <begin position="3546"/>
        <end position="3558"/>
    </location>
</feature>
<name>A0A2A9MK30_BESBE</name>
<feature type="compositionally biased region" description="Acidic residues" evidence="2">
    <location>
        <begin position="3103"/>
        <end position="3112"/>
    </location>
</feature>
<feature type="region of interest" description="Disordered" evidence="2">
    <location>
        <begin position="1240"/>
        <end position="1263"/>
    </location>
</feature>
<evidence type="ECO:0000256" key="2">
    <source>
        <dbReference type="SAM" id="MobiDB-lite"/>
    </source>
</evidence>
<feature type="domain" description="SWIM-type" evidence="3">
    <location>
        <begin position="452"/>
        <end position="481"/>
    </location>
</feature>
<dbReference type="Pfam" id="PF13020">
    <property type="entry name" value="NOV_C"/>
    <property type="match status" value="1"/>
</dbReference>
<feature type="region of interest" description="Disordered" evidence="2">
    <location>
        <begin position="845"/>
        <end position="921"/>
    </location>
</feature>
<feature type="compositionally biased region" description="Low complexity" evidence="2">
    <location>
        <begin position="3289"/>
        <end position="3308"/>
    </location>
</feature>
<dbReference type="EMBL" id="NWUJ01000004">
    <property type="protein sequence ID" value="PFH36023.1"/>
    <property type="molecule type" value="Genomic_DNA"/>
</dbReference>
<feature type="compositionally biased region" description="Low complexity" evidence="2">
    <location>
        <begin position="1561"/>
        <end position="1576"/>
    </location>
</feature>
<keyword evidence="1" id="KW-0863">Zinc-finger</keyword>
<feature type="compositionally biased region" description="Basic and acidic residues" evidence="2">
    <location>
        <begin position="3243"/>
        <end position="3252"/>
    </location>
</feature>
<feature type="compositionally biased region" description="Acidic residues" evidence="2">
    <location>
        <begin position="3597"/>
        <end position="3620"/>
    </location>
</feature>
<feature type="compositionally biased region" description="Basic residues" evidence="2">
    <location>
        <begin position="4487"/>
        <end position="4498"/>
    </location>
</feature>
<keyword evidence="1" id="KW-0862">Zinc</keyword>
<organism evidence="4 5">
    <name type="scientific">Besnoitia besnoiti</name>
    <name type="common">Apicomplexan protozoan</name>
    <dbReference type="NCBI Taxonomy" id="94643"/>
    <lineage>
        <taxon>Eukaryota</taxon>
        <taxon>Sar</taxon>
        <taxon>Alveolata</taxon>
        <taxon>Apicomplexa</taxon>
        <taxon>Conoidasida</taxon>
        <taxon>Coccidia</taxon>
        <taxon>Eucoccidiorida</taxon>
        <taxon>Eimeriorina</taxon>
        <taxon>Sarcocystidae</taxon>
        <taxon>Besnoitia</taxon>
    </lineage>
</organism>
<gene>
    <name evidence="4" type="ORF">BESB_056740</name>
</gene>
<accession>A0A2A9MK30</accession>
<feature type="region of interest" description="Disordered" evidence="2">
    <location>
        <begin position="738"/>
        <end position="757"/>
    </location>
</feature>
<feature type="compositionally biased region" description="Basic and acidic residues" evidence="2">
    <location>
        <begin position="4622"/>
        <end position="4636"/>
    </location>
</feature>
<evidence type="ECO:0000313" key="4">
    <source>
        <dbReference type="EMBL" id="PFH36023.1"/>
    </source>
</evidence>
<feature type="region of interest" description="Disordered" evidence="2">
    <location>
        <begin position="1742"/>
        <end position="1778"/>
    </location>
</feature>
<feature type="compositionally biased region" description="Basic and acidic residues" evidence="2">
    <location>
        <begin position="1507"/>
        <end position="1525"/>
    </location>
</feature>
<feature type="compositionally biased region" description="Basic and acidic residues" evidence="2">
    <location>
        <begin position="3621"/>
        <end position="3632"/>
    </location>
</feature>
<feature type="region of interest" description="Disordered" evidence="2">
    <location>
        <begin position="3816"/>
        <end position="3854"/>
    </location>
</feature>
<feature type="region of interest" description="Disordered" evidence="2">
    <location>
        <begin position="1891"/>
        <end position="1935"/>
    </location>
</feature>
<feature type="region of interest" description="Disordered" evidence="2">
    <location>
        <begin position="4694"/>
        <end position="4737"/>
    </location>
</feature>
<feature type="compositionally biased region" description="Pro residues" evidence="2">
    <location>
        <begin position="139"/>
        <end position="150"/>
    </location>
</feature>
<dbReference type="InterPro" id="IPR007527">
    <property type="entry name" value="Znf_SWIM"/>
</dbReference>
<feature type="region of interest" description="Disordered" evidence="2">
    <location>
        <begin position="5351"/>
        <end position="5480"/>
    </location>
</feature>
<feature type="compositionally biased region" description="Low complexity" evidence="2">
    <location>
        <begin position="1245"/>
        <end position="1255"/>
    </location>
</feature>
<feature type="compositionally biased region" description="Low complexity" evidence="2">
    <location>
        <begin position="1908"/>
        <end position="1920"/>
    </location>
</feature>
<feature type="compositionally biased region" description="Basic and acidic residues" evidence="2">
    <location>
        <begin position="2250"/>
        <end position="2264"/>
    </location>
</feature>
<feature type="region of interest" description="Disordered" evidence="2">
    <location>
        <begin position="4168"/>
        <end position="4198"/>
    </location>
</feature>
<feature type="compositionally biased region" description="Basic and acidic residues" evidence="2">
    <location>
        <begin position="3969"/>
        <end position="3982"/>
    </location>
</feature>
<feature type="region of interest" description="Disordered" evidence="2">
    <location>
        <begin position="4609"/>
        <end position="4653"/>
    </location>
</feature>
<feature type="compositionally biased region" description="Basic and acidic residues" evidence="2">
    <location>
        <begin position="5530"/>
        <end position="5555"/>
    </location>
</feature>
<feature type="compositionally biased region" description="Basic and acidic residues" evidence="2">
    <location>
        <begin position="3816"/>
        <end position="3828"/>
    </location>
</feature>
<feature type="region of interest" description="Disordered" evidence="2">
    <location>
        <begin position="2596"/>
        <end position="2646"/>
    </location>
</feature>
<protein>
    <recommendedName>
        <fullName evidence="3">SWIM-type domain-containing protein</fullName>
    </recommendedName>
</protein>
<comment type="caution">
    <text evidence="4">The sequence shown here is derived from an EMBL/GenBank/DDBJ whole genome shotgun (WGS) entry which is preliminary data.</text>
</comment>
<evidence type="ECO:0000313" key="5">
    <source>
        <dbReference type="Proteomes" id="UP000224006"/>
    </source>
</evidence>
<feature type="compositionally biased region" description="Low complexity" evidence="2">
    <location>
        <begin position="160"/>
        <end position="179"/>
    </location>
</feature>
<feature type="region of interest" description="Disordered" evidence="2">
    <location>
        <begin position="3546"/>
        <end position="3766"/>
    </location>
</feature>
<feature type="compositionally biased region" description="Basic and acidic residues" evidence="2">
    <location>
        <begin position="357"/>
        <end position="370"/>
    </location>
</feature>
<reference evidence="4 5" key="1">
    <citation type="submission" date="2017-09" db="EMBL/GenBank/DDBJ databases">
        <title>Genome sequencing of Besnoitia besnoiti strain Bb-Ger1.</title>
        <authorList>
            <person name="Schares G."/>
            <person name="Venepally P."/>
            <person name="Lorenzi H.A."/>
        </authorList>
    </citation>
    <scope>NUCLEOTIDE SEQUENCE [LARGE SCALE GENOMIC DNA]</scope>
    <source>
        <strain evidence="4 5">Bb-Ger1</strain>
    </source>
</reference>
<feature type="region of interest" description="Disordered" evidence="2">
    <location>
        <begin position="565"/>
        <end position="676"/>
    </location>
</feature>
<feature type="region of interest" description="Disordered" evidence="2">
    <location>
        <begin position="5128"/>
        <end position="5161"/>
    </location>
</feature>
<evidence type="ECO:0000256" key="1">
    <source>
        <dbReference type="PROSITE-ProRule" id="PRU00325"/>
    </source>
</evidence>
<feature type="region of interest" description="Disordered" evidence="2">
    <location>
        <begin position="3236"/>
        <end position="3272"/>
    </location>
</feature>
<feature type="compositionally biased region" description="Basic and acidic residues" evidence="2">
    <location>
        <begin position="572"/>
        <end position="581"/>
    </location>
</feature>
<dbReference type="PROSITE" id="PS50966">
    <property type="entry name" value="ZF_SWIM"/>
    <property type="match status" value="1"/>
</dbReference>
<feature type="compositionally biased region" description="Basic and acidic residues" evidence="2">
    <location>
        <begin position="3060"/>
        <end position="3072"/>
    </location>
</feature>
<dbReference type="KEGG" id="bbes:BESB_056740"/>
<dbReference type="VEuPathDB" id="ToxoDB:BESB_056740"/>
<feature type="compositionally biased region" description="Basic and acidic residues" evidence="2">
    <location>
        <begin position="3389"/>
        <end position="3401"/>
    </location>
</feature>
<feature type="compositionally biased region" description="Basic and acidic residues" evidence="2">
    <location>
        <begin position="845"/>
        <end position="859"/>
    </location>
</feature>
<feature type="compositionally biased region" description="Low complexity" evidence="2">
    <location>
        <begin position="1584"/>
        <end position="1609"/>
    </location>
</feature>
<dbReference type="Proteomes" id="UP000224006">
    <property type="component" value="Chromosome IV"/>
</dbReference>
<dbReference type="PANTHER" id="PTHR32387:SF0">
    <property type="entry name" value="PROTEIN NO VEIN"/>
    <property type="match status" value="1"/>
</dbReference>
<feature type="region of interest" description="Disordered" evidence="2">
    <location>
        <begin position="5260"/>
        <end position="5294"/>
    </location>
</feature>
<feature type="compositionally biased region" description="Low complexity" evidence="2">
    <location>
        <begin position="1533"/>
        <end position="1543"/>
    </location>
</feature>
<feature type="compositionally biased region" description="Low complexity" evidence="2">
    <location>
        <begin position="662"/>
        <end position="674"/>
    </location>
</feature>
<feature type="region of interest" description="Disordered" evidence="2">
    <location>
        <begin position="4566"/>
        <end position="4592"/>
    </location>
</feature>
<evidence type="ECO:0000259" key="3">
    <source>
        <dbReference type="PROSITE" id="PS50966"/>
    </source>
</evidence>
<feature type="compositionally biased region" description="Pro residues" evidence="2">
    <location>
        <begin position="293"/>
        <end position="305"/>
    </location>
</feature>
<keyword evidence="1" id="KW-0479">Metal-binding</keyword>
<feature type="compositionally biased region" description="Basic and acidic residues" evidence="2">
    <location>
        <begin position="5455"/>
        <end position="5466"/>
    </location>
</feature>
<dbReference type="InterPro" id="IPR052957">
    <property type="entry name" value="Auxin_embryo_med"/>
</dbReference>
<proteinExistence type="predicted"/>
<feature type="compositionally biased region" description="Acidic residues" evidence="2">
    <location>
        <begin position="582"/>
        <end position="597"/>
    </location>
</feature>
<feature type="compositionally biased region" description="Basic and acidic residues" evidence="2">
    <location>
        <begin position="4726"/>
        <end position="4737"/>
    </location>
</feature>
<feature type="region of interest" description="Disordered" evidence="2">
    <location>
        <begin position="5522"/>
        <end position="5555"/>
    </location>
</feature>
<feature type="compositionally biased region" description="Basic and acidic residues" evidence="2">
    <location>
        <begin position="4456"/>
        <end position="4473"/>
    </location>
</feature>
<dbReference type="PANTHER" id="PTHR32387">
    <property type="entry name" value="WU:FJ29H11"/>
    <property type="match status" value="1"/>
</dbReference>
<feature type="region of interest" description="Disordered" evidence="2">
    <location>
        <begin position="1326"/>
        <end position="1352"/>
    </location>
</feature>
<dbReference type="InterPro" id="IPR036890">
    <property type="entry name" value="HATPase_C_sf"/>
</dbReference>
<feature type="compositionally biased region" description="Low complexity" evidence="2">
    <location>
        <begin position="5144"/>
        <end position="5161"/>
    </location>
</feature>
<feature type="region of interest" description="Disordered" evidence="2">
    <location>
        <begin position="3289"/>
        <end position="3326"/>
    </location>
</feature>
<feature type="compositionally biased region" description="Polar residues" evidence="2">
    <location>
        <begin position="199"/>
        <end position="208"/>
    </location>
</feature>
<dbReference type="STRING" id="94643.A0A2A9MK30"/>
<feature type="compositionally biased region" description="Low complexity" evidence="2">
    <location>
        <begin position="4511"/>
        <end position="4524"/>
    </location>
</feature>
<feature type="region of interest" description="Disordered" evidence="2">
    <location>
        <begin position="2203"/>
        <end position="2264"/>
    </location>
</feature>
<dbReference type="GeneID" id="40310603"/>
<feature type="region of interest" description="Disordered" evidence="2">
    <location>
        <begin position="2287"/>
        <end position="2312"/>
    </location>
</feature>
<keyword evidence="5" id="KW-1185">Reference proteome</keyword>
<feature type="region of interest" description="Disordered" evidence="2">
    <location>
        <begin position="4453"/>
        <end position="4525"/>
    </location>
</feature>
<feature type="compositionally biased region" description="Acidic residues" evidence="2">
    <location>
        <begin position="869"/>
        <end position="880"/>
    </location>
</feature>
<sequence length="5730" mass="606271">MSNPPQGHGGYGGGRPPRPPFARFPPSSAASPHGHFGAHGARSAPLSSSGPPPPAPPVNWRHSQHAYAHPPAQGWAHERGAPPPPPGSGQGAFGAPGASWASPPSGALHASPLAHRPSPPLSAGTAAARGPSTHGESPPAAPSGAPPPRLDGPLAPGGRAAPQAFSSVPSPSAPSHAPPFCSERCPRGQRRLRPPPASGLSSAVSAFLQTARGHGDSPQTGVAGGSGAPRPLGPEGPPGAGRATGAWGGRRLPEEVVVVIGDDSSSEEEEEILLRGDQLHEGRAQQDVDTSASPPPPGARSPPARPAAKRELSPCWRSPPRCGTDRGAPAAPRWHGDVDRGARRRPRGARGLPSGRGRGEETGRGDRRDGGGGGNAEQEAARALAIQQSRLLLRCEDLRWSTVPEFRCLVGKSLNRGVLSKAQRIAAMEDGIRQTEEDDMTLVVHSDSSNCRFVDLAVCECSCPNHAPPCSHLTAAVLWGSSADRLQFALMTLLKLRFLNPFADRRTAFVALSSGEQQLSFAAIQRFVRAHFARLYTPDEVADAALRAAVGLLLRFFQRAQGSLPPLPSTVEHVKKVAQDKEESDDDEEEDVEEGETETPNAAKKERDDLSPLSSSSDSSEDDEERGDDRAQAQIGPCPETAESGGQEAKKAAEEEGDCASEAEPAGAAGAGEQAKPRRALGSPLLSFALASNAQREKVLFSILAEVQRLRQDRKRGLLWTDEIASASSTARLLSADAGNEEGAQRRMPGMQGRLGGTKRQRQALKDLKDMVQCLAALESRVAERMAQAGRYEGEEMRDVDTPVEADDHAASSAHEDGRKSGAESFLRALLSLPDALQAVSRALLDGERSEEAAEEDARWRRRWSTDTSEVDEGEDASDSEEGRQGGKKRGRRGRGEGDRSASSWGVSEEAEADAERREELKQKTDDEIAILTFFLSEAFPGLFSHTPTSARALQRTGASSSLLSSASSAPSLDTAVRIAERPPKERFSVYRLLHRLHLPGFSLSRVTVSDSSGSASLASFPSKFPSSLQQAERLAAAGRRALGLPPVSLGEVSDSETDDLDDGAAPRATWRLSVEGQARLRDLHGAAVLPAVCLLPLDSLVAPLSSPAEDASLGLPSALPPLRGGCLSPPPMTQSFSPSASDRVSSLSPAQVAFLVATAPPLVDLNAFLGWEQAFASRHGSLLAFIRRHLHMPLLPLGGRDAGGGGDPPSHNSACTLASSSFFLLLDLHTLARLPRAVAPPPSSLGSPLPSSAGVTGESEGEDLPPCTRRFFECLEARRGREAAVWFLSSLCAQRSGRDVLAAASRGPCGVSEGGGSSFQHRLQAQWRGPKAAHATPEVSGEAEGEAEGDRDARDAAAFALDFLLSLPAIFWPTATADVVAPLANCVGRARFLAGMERMAYAAWFPPSSSLASSAMTRQPAAPAASCGLWSAVAFSGSPTAARAREGDFVSLPASQCVALERAFVLCAAVLAEPRGGDGETGDEVGSPSLLERHVKWQLLSRGEEAALETRGDAAATEGRRIVAEESPPGPVSFVTSGTSSTTPPPRQAAGAVTARAEPSRSSLLSPPRGAPAPSESVCGLESPPGASSSASPSPSSPASETQSAPPAERLRCSSSHEDEELLLSRPLFILPGATTARGGGRQAEGVGDTCVSSAAPVAAAAGSLRASVPFHVSPLEEPGGDSGSSRLDLVAWGDGGLLPSETEAASDSTGSLACPASFSRQREIIEAIRKEEFGVGLELPASEKASEGETGSESTDAPPLTEEERETQRRSRQASELVADVLRRQRERLTRALDRLSRGLYTADSHLQMELIQNADDNNYSVLGDLQRSAGTIQRGSAEPASPPASLAQPALHFEVTLEGLAAFNNENGFTERDVRAICDVARSTKASRENGADGAAGARGGLGATGARAAGGAPATGQSEKEKGGNGAKRAGGAGIAKKIGKFGLGFKSVFAISDRPHLFSQGFSFKFEASDPTGLGFVLPHWLDPAEFAVYLPPATLYSAFVMAGGPGGKWRFGALPAESRRATLVALTAPSPQRTLGLPPSSLASTAGPTSFDRGENGLGLEPGRSRLCRQTEDADTQSPDDVASCVHATSSGFRVCPQSGSAPAYLSSAPALAACASALRTTWRTIVWLPLKASLLSGAGAERWRAPGQGLGARLAALCAEELLFLRKLTRLSSCLHLVSPPRLSIVEKHFVPIDPRGMRDTTKKGTEDAANGNALKGRGACGARHAAEHQHAGVCQPPPASQDADRHAVVSETNGGERHTVQRVRLVSVRFALPRAETVGDTPGVESATPACGGETLGPRNPEPSELECRAEDWILVRREFSLWIPRQDEDDESQAASRQNAHSKQDLEQKRTELVIALPLLPCGRAAAPVFGRPQGPAVESRAAPCYASAANAATSPAAPAEGLSAVPESRPVFCYLPIRSFGLPFVLHAPFDLTASRESLVVSSAYNLLLRSSLPHSFLAALRFCKASGIFALQASFLRFLPFAAAAESDFFAPPAREILRLLRSQECIMAIDPAEGASQRHEKAPRRPALCCADSFAPTACERRRREAESGGEREGGAEDGREFAFTWAKPTQALLLPSEAEAARDDGDFAGKKGLGGVKDAEATEGGGGGDAAPKKCSGGREAGESGADGVAGQSRQRSLSCGSLQMRLVSPRLLQQRLNLFYVHPAARRETGEEALRRLGVRAFSLWDAVEFLRAVVACAPPEGPEDLRLPKAAVEAGRRGEQPASASSGAAEATRGEDGESGASWRPAEEDEACAILSPAWVGLFLCFLDELAETGDYTREEIRVAFDALKGIPFLPTTSGLRVAASLRKPQRGAPGVRCGGDVALTPSIYVLAGGEDGEAEEGDDALFASARRPVSAGAPSRLPFSAAGNNALNVSSGPVSAVSSRHGVLPARAQGRGETGGDRAGEEEVELQRTQREIGELVRILSPAVFQPFRRPRGMGSGGDPGDSQTETQGGEETSVEDDARALQRVRVLRSLHRLGLEKAGSLQLISSRVLPLLLDADASRDLPDSVLLSLLAFLALNLEEARTALALDAGAAAARAVARRRGEEGEGREGGRLRRPSRRGRMPREWDDGLAGTARRRDRPFLPDDEDGEGESDVGGARSGQLWRQLQILTAAGQRVALGDWRVRLPACVLAAGADLRETADQAREGARHSDRESGDGKKHVLQSLLGRPHALELSPRYFEFAPLEAWVAFFSLLGLTNVLPVQTVVYELSFVSQSASPATSRGAEEPRVSEKKQRKKREKRGKEERQGTRGAAVRLRLLQIEDQRLLPSKQPTVSVSSLSSPSRGAPPAETVVRSQKGSERERGSAASLKHLLDCVAGSRSQQEWLAMLAARCGDRADRDTRPEPKSSDAAVVGEGLEAAMEDAQGAADNKEKALQDEEGKAQQGGGATHVATANAPQNKVPREPGKGGSAPSLRIVDFVSIDFDMICDALSDAEEERERALVLSEIVRRSWATRVRPFLGAECSGVPAEPEGCTDAPGVSSALAAGSSSIPSAIPSCFLLQLRTRRWLPACEVVRASEAHELARARRQAGARGGRRGRPSEGRTDTVSACDPGATRSEKREEDEPALPSVTVVVDVDGELSSDAEDTESSASSADDDNDDAKPLLREGEKSARKRRRGCRRASPERGATAALSSHSKKLRAHPPSAAASRGALASPSSSSRRRKRGRSAPDSPSRRGAAALSPSASASRSPSPASSAAEAALGRAGPEDNDGREHRKRLPAARFCLGGAEDSEQRGEDESEPGDDGRLRWIYTGLAAPVALQAPSHAVLAVYGHLVRFLDPRAWQLWAGATGKEELREGERGDRRQSEASQSQAATGGEDAAQPGEGGGAQTAQKANCVLGESLDGSSIPRGLDRASNVLLSPVSPVSPSAASRSPLCLLGVGTRPSVGGALALLQALGRCLSCCQLGEETAAEAASTSGVLAACQQSSSCGDEFAECELMRPGWERAPELGIDGERDEGKSGPQRGWRDASGPEESDRRLSLRPSLPTLALWHVRGLQCGEGAGCSQRLAGSPGRPLCGGTPHSPSASSPEDVLAVPFALYALRERALHQAGCSVRPRRLACALDPGTQRAKDKRNPFACCQAPLPSSPASPHSPATPLTAKETVPPLAEGCAGFCVCWACFTVLDYVSRLLFFLAEAAHLQRGVPRSAPSPYIQGQENAGRRRRDATPDDGQDARAAVALAASSWTSRRGGGASREDAPRLLTFLRSCLNPDGAQRSPTLFPFPSQAVQLASATSATPAQSRLSAAAAAGGAGEGAEASSCLHWVSVGDVFWATPPGVAEDFFASSSFLAFLTKTLLHVSEARREALQAEAAHPRGRTRRAAGSLTAGSLTAGSVASRDASSASSPEERVVLALKIDCIAECTYHAARAATSFAASAAVAPLPSLLRGDESKEGEPRVREVRNLLVDVAGMPTGPSLALCLDALLRLTGGDEGDGRTDREERKDGEEGERSASAGRAEAEGLRGKKKPRILRREKKGSCAQTPSGVLSSSQSSARPSESPPLSAACIRPDLRRWSPESQATQAILLLLYFACELLHEREKRASSGRRVEALAARRRVSRPPSDKPSSAPEIICAAEGKSHKFLQAGAGASPHEQSEEDNFGKSDSTELRRSSEATRQSEGAVDALEARQRQEEKEEILRKLRSLLWDLPVVPTCLPAPRLTILSVETPVSCASGGDGEHLERESRYGRRGDSHEFYEAAETPARGERQRRPAREEEVLQRGIRWAAPQDGLSLLASGHDVNIWKTFASLFSSRSSGEFSESPSPGGAGTASARRPPASALLRLRSRLAWLPEADVTVEQAVEREACRRARVCVSRSTASRSPLGSNSLSSSGGLLEAAVNADAALGLLELLQGLSRLFPEDGPARNQRADSIFSNPFLMAQSPSASPAAGADESRVLRSVSLRRVWTRFLREAFAAQAFHEECILQVSSALPAASLFASLLGANPLPPPCASSVVSADARETRASSRASRAALSLPSASRTSCASFLASLPAGGVSPLAQSSSGADASGGLASVSLGRLFSPPLPLSAMPLFFSASLKRLVCCALLPCARRYLLAREPGVYRFLTAETHVEKRAKKGGFDAAACADSARLDSEHLQWLYQREGGRVTRRGQQPPARPQLTASAAHANSSASPAPSLSHRGPPPPFLLRFVALPPGFFEEFSRLFAPSGEALKSLATFLHLCYTVQLQCLLSKQLEGKGGRRKRAATPDDPAGGERLLAALGNELNRVFVSQGLPPVAGERRAREAPAEEAAADARGESGTALRTSKEGQEGESGLDFVAMYKLCTGDEEGDAREESESARLLWQDAWVQEALKEEDQLEYAGWIHQKRGSEGKSGGQSAPESGRAPLEEESGADSGPLEGFAESEEDETTAEGGRRDRRSKVSSCQRTRKEGEAQIGDEEEQGEPEDEIDSSLQPESEEGESLGARAPQRKGLPEEEERRPNDGFEDDSGERFGITDMDRHTVPHIFGGLLNFEKEGMTAELSARGHANLQDGAEDAEVVSLDDDNEKAQERGGNLDENRDATEDRGGKCENDGGIRDVVQLGAFSAEDLTLPPGFHHAMRTPRCLSAENVAPSAIRDRLGRRGEEIAFLFLSQQFESEIAEGRCRVLWVNEDEEKGTPYDILVTKYGAIGSSAPPETLYVEVKATGTQTKSFFEVSHKEWQFAQQHGEKFHIYRVLDAGSETPRILRIVNPYRQWRDNRIGICIAL</sequence>
<feature type="compositionally biased region" description="Basic and acidic residues" evidence="2">
    <location>
        <begin position="272"/>
        <end position="286"/>
    </location>
</feature>
<feature type="region of interest" description="Disordered" evidence="2">
    <location>
        <begin position="1"/>
        <end position="379"/>
    </location>
</feature>
<feature type="region of interest" description="Disordered" evidence="2">
    <location>
        <begin position="2036"/>
        <end position="2068"/>
    </location>
</feature>
<dbReference type="OrthoDB" id="426371at2759"/>
<dbReference type="InterPro" id="IPR024975">
    <property type="entry name" value="NOV_C"/>
</dbReference>
<feature type="region of interest" description="Disordered" evidence="2">
    <location>
        <begin position="2727"/>
        <end position="2760"/>
    </location>
</feature>
<feature type="region of interest" description="Disordered" evidence="2">
    <location>
        <begin position="1507"/>
        <end position="1619"/>
    </location>
</feature>
<feature type="region of interest" description="Disordered" evidence="2">
    <location>
        <begin position="2336"/>
        <end position="2355"/>
    </location>
</feature>
<feature type="region of interest" description="Disordered" evidence="2">
    <location>
        <begin position="4777"/>
        <end position="4798"/>
    </location>
</feature>
<feature type="compositionally biased region" description="Low complexity" evidence="2">
    <location>
        <begin position="3664"/>
        <end position="3680"/>
    </location>
</feature>
<feature type="compositionally biased region" description="Basic and acidic residues" evidence="2">
    <location>
        <begin position="2203"/>
        <end position="2214"/>
    </location>
</feature>
<feature type="region of interest" description="Disordered" evidence="2">
    <location>
        <begin position="3058"/>
        <end position="3118"/>
    </location>
</feature>
<feature type="compositionally biased region" description="Basic and acidic residues" evidence="2">
    <location>
        <begin position="5261"/>
        <end position="5279"/>
    </location>
</feature>
<dbReference type="GO" id="GO:0008270">
    <property type="term" value="F:zinc ion binding"/>
    <property type="evidence" value="ECO:0007669"/>
    <property type="project" value="UniProtKB-KW"/>
</dbReference>